<evidence type="ECO:0000256" key="4">
    <source>
        <dbReference type="ARBA" id="ARBA00022741"/>
    </source>
</evidence>
<reference evidence="7 8" key="1">
    <citation type="submission" date="2023-01" db="EMBL/GenBank/DDBJ databases">
        <authorList>
            <person name="Whitehead M."/>
        </authorList>
    </citation>
    <scope>NUCLEOTIDE SEQUENCE [LARGE SCALE GENOMIC DNA]</scope>
</reference>
<evidence type="ECO:0000256" key="6">
    <source>
        <dbReference type="SAM" id="MobiDB-lite"/>
    </source>
</evidence>
<evidence type="ECO:0000313" key="8">
    <source>
        <dbReference type="Proteomes" id="UP001160148"/>
    </source>
</evidence>
<dbReference type="AlphaFoldDB" id="A0AAV0WZ89"/>
<dbReference type="GO" id="GO:0015630">
    <property type="term" value="C:microtubule cytoskeleton"/>
    <property type="evidence" value="ECO:0007669"/>
    <property type="project" value="TreeGrafter"/>
</dbReference>
<dbReference type="GO" id="GO:0070736">
    <property type="term" value="F:protein-glycine ligase activity, initiating"/>
    <property type="evidence" value="ECO:0007669"/>
    <property type="project" value="TreeGrafter"/>
</dbReference>
<comment type="caution">
    <text evidence="7">The sequence shown here is derived from an EMBL/GenBank/DDBJ whole genome shotgun (WGS) entry which is preliminary data.</text>
</comment>
<keyword evidence="8" id="KW-1185">Reference proteome</keyword>
<dbReference type="GO" id="GO:0005524">
    <property type="term" value="F:ATP binding"/>
    <property type="evidence" value="ECO:0007669"/>
    <property type="project" value="UniProtKB-KW"/>
</dbReference>
<dbReference type="GO" id="GO:0003341">
    <property type="term" value="P:cilium movement"/>
    <property type="evidence" value="ECO:0007669"/>
    <property type="project" value="TreeGrafter"/>
</dbReference>
<dbReference type="EMBL" id="CARXXK010000003">
    <property type="protein sequence ID" value="CAI6361350.1"/>
    <property type="molecule type" value="Genomic_DNA"/>
</dbReference>
<sequence length="745" mass="83279">MACNNHTVLRDNYGGKITSIKGIRVKSSSCNGPAKRTRKVGSFGPDRMATMKSVSDVSKTNSKVANVKLSCDKFRRGSGKKSVGTVDQAILERKIFTAVAKMPAKIETKLIENGWIGKIKVDDGYYRRGDPTVILSLHSNAERVKAVVKRYESGLVWMDEYSGGVNWLTLHPDVVVNRFPRNSNAALKLCGHSLAGKSEFDVHFPRAYPVSPGGIHMDSFIADYSITACVSLLRAFVDGGHRVMCSKNGQAPLSALHFAAIKCHQYLTGDKSLEATTFPGKGAGWETFFEHYYMIVHDRKKFSVPGTGDDVEAALCYLTASSILIVNKMTAARPQTTMDGYENTWIVKDTMGKNRPVMLNKISDVLARCAREGKDDRIVQKYIETPLLRDNVKSDVHTWIVLSTIDGKLTVWLHRMCAVQPYQHRFSLYQNSDKSGHFNRLKSGKLHGMVRSTAVICSLKQLEAKMRRSTKVDKAQQQKKQQQVNDKVSDRENADDVYTAIRRSVVSVVTAAVKSGSLKLRPNCLELFRGTFVLGEDLRPWLIDIVSDDPCLAADCKDRDRVVPAATRVARSTVQGIGMMLVERSRGRATRIGMFDMIHECPMPAGAKSYAPQRFTASKMLKSRTHKPRLITRASRRDYSDDCYHNPWWNDDNIHTYVEMISADDVQDKVQTPSLATDVLTEVAAPVTADDVDLFAGSAKNCDLCDPHESRQCLKLLDKRKTKIVSVQMICKTIIRRNRNKKLNS</sequence>
<comment type="subcellular location">
    <subcellularLocation>
        <location evidence="1">Cytoplasm</location>
    </subcellularLocation>
</comment>
<dbReference type="Pfam" id="PF03133">
    <property type="entry name" value="TTL"/>
    <property type="match status" value="1"/>
</dbReference>
<keyword evidence="2" id="KW-0963">Cytoplasm</keyword>
<name>A0AAV0WZ89_9HEMI</name>
<dbReference type="InterPro" id="IPR004344">
    <property type="entry name" value="TTL/TTLL_fam"/>
</dbReference>
<keyword evidence="3" id="KW-0436">Ligase</keyword>
<evidence type="ECO:0000256" key="5">
    <source>
        <dbReference type="ARBA" id="ARBA00022840"/>
    </source>
</evidence>
<evidence type="ECO:0000313" key="7">
    <source>
        <dbReference type="EMBL" id="CAI6361350.1"/>
    </source>
</evidence>
<evidence type="ECO:0008006" key="9">
    <source>
        <dbReference type="Google" id="ProtNLM"/>
    </source>
</evidence>
<dbReference type="InterPro" id="IPR051437">
    <property type="entry name" value="TTLL_monoglycylase"/>
</dbReference>
<proteinExistence type="predicted"/>
<evidence type="ECO:0000256" key="1">
    <source>
        <dbReference type="ARBA" id="ARBA00004496"/>
    </source>
</evidence>
<dbReference type="GO" id="GO:0005930">
    <property type="term" value="C:axoneme"/>
    <property type="evidence" value="ECO:0007669"/>
    <property type="project" value="TreeGrafter"/>
</dbReference>
<evidence type="ECO:0000256" key="2">
    <source>
        <dbReference type="ARBA" id="ARBA00022490"/>
    </source>
</evidence>
<dbReference type="PANTHER" id="PTHR45870:SF2">
    <property type="entry name" value="TUBULIN MONOGLYCYLASE TTLL3"/>
    <property type="match status" value="1"/>
</dbReference>
<protein>
    <recommendedName>
        <fullName evidence="9">START domain-containing protein</fullName>
    </recommendedName>
</protein>
<organism evidence="7 8">
    <name type="scientific">Macrosiphum euphorbiae</name>
    <name type="common">potato aphid</name>
    <dbReference type="NCBI Taxonomy" id="13131"/>
    <lineage>
        <taxon>Eukaryota</taxon>
        <taxon>Metazoa</taxon>
        <taxon>Ecdysozoa</taxon>
        <taxon>Arthropoda</taxon>
        <taxon>Hexapoda</taxon>
        <taxon>Insecta</taxon>
        <taxon>Pterygota</taxon>
        <taxon>Neoptera</taxon>
        <taxon>Paraneoptera</taxon>
        <taxon>Hemiptera</taxon>
        <taxon>Sternorrhyncha</taxon>
        <taxon>Aphidomorpha</taxon>
        <taxon>Aphidoidea</taxon>
        <taxon>Aphididae</taxon>
        <taxon>Macrosiphini</taxon>
        <taxon>Macrosiphum</taxon>
    </lineage>
</organism>
<accession>A0AAV0WZ89</accession>
<evidence type="ECO:0000256" key="3">
    <source>
        <dbReference type="ARBA" id="ARBA00022598"/>
    </source>
</evidence>
<dbReference type="PANTHER" id="PTHR45870">
    <property type="entry name" value="TUBULIN MONOGLYCYLASE TTLL3"/>
    <property type="match status" value="1"/>
</dbReference>
<dbReference type="Proteomes" id="UP001160148">
    <property type="component" value="Unassembled WGS sequence"/>
</dbReference>
<dbReference type="Gene3D" id="3.30.470.20">
    <property type="entry name" value="ATP-grasp fold, B domain"/>
    <property type="match status" value="1"/>
</dbReference>
<keyword evidence="5" id="KW-0067">ATP-binding</keyword>
<keyword evidence="4" id="KW-0547">Nucleotide-binding</keyword>
<dbReference type="GO" id="GO:0060271">
    <property type="term" value="P:cilium assembly"/>
    <property type="evidence" value="ECO:0007669"/>
    <property type="project" value="TreeGrafter"/>
</dbReference>
<feature type="region of interest" description="Disordered" evidence="6">
    <location>
        <begin position="468"/>
        <end position="491"/>
    </location>
</feature>
<gene>
    <name evidence="7" type="ORF">MEUPH1_LOCUS16544</name>
</gene>